<dbReference type="EMBL" id="JARKHS020030455">
    <property type="protein sequence ID" value="KAK8762123.1"/>
    <property type="molecule type" value="Genomic_DNA"/>
</dbReference>
<evidence type="ECO:0000313" key="1">
    <source>
        <dbReference type="EMBL" id="KAK8762123.1"/>
    </source>
</evidence>
<dbReference type="AlphaFoldDB" id="A0AAQ4DI33"/>
<keyword evidence="2" id="KW-1185">Reference proteome</keyword>
<gene>
    <name evidence="1" type="ORF">V5799_026610</name>
</gene>
<dbReference type="Proteomes" id="UP001321473">
    <property type="component" value="Unassembled WGS sequence"/>
</dbReference>
<organism evidence="1 2">
    <name type="scientific">Amblyomma americanum</name>
    <name type="common">Lone star tick</name>
    <dbReference type="NCBI Taxonomy" id="6943"/>
    <lineage>
        <taxon>Eukaryota</taxon>
        <taxon>Metazoa</taxon>
        <taxon>Ecdysozoa</taxon>
        <taxon>Arthropoda</taxon>
        <taxon>Chelicerata</taxon>
        <taxon>Arachnida</taxon>
        <taxon>Acari</taxon>
        <taxon>Parasitiformes</taxon>
        <taxon>Ixodida</taxon>
        <taxon>Ixodoidea</taxon>
        <taxon>Ixodidae</taxon>
        <taxon>Amblyomminae</taxon>
        <taxon>Amblyomma</taxon>
    </lineage>
</organism>
<comment type="caution">
    <text evidence="1">The sequence shown here is derived from an EMBL/GenBank/DDBJ whole genome shotgun (WGS) entry which is preliminary data.</text>
</comment>
<accession>A0AAQ4DI33</accession>
<evidence type="ECO:0000313" key="2">
    <source>
        <dbReference type="Proteomes" id="UP001321473"/>
    </source>
</evidence>
<proteinExistence type="predicted"/>
<name>A0AAQ4DI33_AMBAM</name>
<reference evidence="1 2" key="1">
    <citation type="journal article" date="2023" name="Arcadia Sci">
        <title>De novo assembly of a long-read Amblyomma americanum tick genome.</title>
        <authorList>
            <person name="Chou S."/>
            <person name="Poskanzer K.E."/>
            <person name="Rollins M."/>
            <person name="Thuy-Boun P.S."/>
        </authorList>
    </citation>
    <scope>NUCLEOTIDE SEQUENCE [LARGE SCALE GENOMIC DNA]</scope>
    <source>
        <strain evidence="1">F_SG_1</strain>
        <tissue evidence="1">Salivary glands</tissue>
    </source>
</reference>
<protein>
    <submittedName>
        <fullName evidence="1">Uncharacterized protein</fullName>
    </submittedName>
</protein>
<sequence>MGTVISRDASFTSNPIQAPLPVLLRRPQRFRDFFQRFFASFYLLFREFTFSSLWRQACCACCTRPEPSLVEVLEDYADNSNNDILENMFRETIASCILPLSRCILHHEDKQLASEDLE</sequence>